<protein>
    <submittedName>
        <fullName evidence="7">ETC complex I subunit</fullName>
    </submittedName>
</protein>
<gene>
    <name evidence="7" type="ORF">I2H38_14720</name>
</gene>
<evidence type="ECO:0000256" key="1">
    <source>
        <dbReference type="ARBA" id="ARBA00004370"/>
    </source>
</evidence>
<evidence type="ECO:0000256" key="4">
    <source>
        <dbReference type="ARBA" id="ARBA00022946"/>
    </source>
</evidence>
<dbReference type="Gene3D" id="3.30.160.190">
    <property type="entry name" value="atu1810 like domain"/>
    <property type="match status" value="1"/>
</dbReference>
<evidence type="ECO:0000256" key="5">
    <source>
        <dbReference type="ARBA" id="ARBA00022982"/>
    </source>
</evidence>
<name>A0A931BRC6_9HYPH</name>
<sequence length="101" mass="11934">MPARIYKPAKSAMQSGLARTKQWLLVFELDKPREIEPLMGWTSSADTRQQLRLWFDTKEEAVAYAQREGIAYRVEEPQETKRRPMAYSDNFKFNRVGPWTH</sequence>
<dbReference type="InterPro" id="IPR038532">
    <property type="entry name" value="NDUFS4-like_sf"/>
</dbReference>
<keyword evidence="4" id="KW-0809">Transit peptide</keyword>
<evidence type="ECO:0000313" key="8">
    <source>
        <dbReference type="Proteomes" id="UP000599312"/>
    </source>
</evidence>
<comment type="caution">
    <text evidence="7">The sequence shown here is derived from an EMBL/GenBank/DDBJ whole genome shotgun (WGS) entry which is preliminary data.</text>
</comment>
<evidence type="ECO:0000256" key="2">
    <source>
        <dbReference type="ARBA" id="ARBA00022448"/>
    </source>
</evidence>
<proteinExistence type="predicted"/>
<dbReference type="PANTHER" id="PTHR12219:SF8">
    <property type="entry name" value="NADH DEHYDROGENASE [UBIQUINONE] IRON-SULFUR PROTEIN 4, MITOCHONDRIAL"/>
    <property type="match status" value="1"/>
</dbReference>
<accession>A0A931BRC6</accession>
<keyword evidence="8" id="KW-1185">Reference proteome</keyword>
<keyword evidence="5" id="KW-0249">Electron transport</keyword>
<reference evidence="7" key="1">
    <citation type="submission" date="2020-11" db="EMBL/GenBank/DDBJ databases">
        <authorList>
            <person name="Kim M.K."/>
        </authorList>
    </citation>
    <scope>NUCLEOTIDE SEQUENCE</scope>
    <source>
        <strain evidence="7">BT350</strain>
    </source>
</reference>
<evidence type="ECO:0000313" key="7">
    <source>
        <dbReference type="EMBL" id="MBF9234628.1"/>
    </source>
</evidence>
<dbReference type="EMBL" id="JADQDO010000007">
    <property type="protein sequence ID" value="MBF9234628.1"/>
    <property type="molecule type" value="Genomic_DNA"/>
</dbReference>
<evidence type="ECO:0000256" key="3">
    <source>
        <dbReference type="ARBA" id="ARBA00022660"/>
    </source>
</evidence>
<dbReference type="AlphaFoldDB" id="A0A931BRC6"/>
<dbReference type="RefSeq" id="WP_196272616.1">
    <property type="nucleotide sequence ID" value="NZ_JADQDO010000007.1"/>
</dbReference>
<comment type="subcellular location">
    <subcellularLocation>
        <location evidence="1">Membrane</location>
    </subcellularLocation>
</comment>
<keyword evidence="3" id="KW-0679">Respiratory chain</keyword>
<dbReference type="InterPro" id="IPR006885">
    <property type="entry name" value="NADH_UbQ_FeS_4_mit-like"/>
</dbReference>
<organism evidence="7 8">
    <name type="scientific">Microvirga alba</name>
    <dbReference type="NCBI Taxonomy" id="2791025"/>
    <lineage>
        <taxon>Bacteria</taxon>
        <taxon>Pseudomonadati</taxon>
        <taxon>Pseudomonadota</taxon>
        <taxon>Alphaproteobacteria</taxon>
        <taxon>Hyphomicrobiales</taxon>
        <taxon>Methylobacteriaceae</taxon>
        <taxon>Microvirga</taxon>
    </lineage>
</organism>
<dbReference type="GO" id="GO:0016020">
    <property type="term" value="C:membrane"/>
    <property type="evidence" value="ECO:0007669"/>
    <property type="project" value="UniProtKB-SubCell"/>
</dbReference>
<keyword evidence="6" id="KW-0472">Membrane</keyword>
<dbReference type="GO" id="GO:0022900">
    <property type="term" value="P:electron transport chain"/>
    <property type="evidence" value="ECO:0007669"/>
    <property type="project" value="InterPro"/>
</dbReference>
<dbReference type="PANTHER" id="PTHR12219">
    <property type="entry name" value="NADH-UBIQUINONE OXIDOREDUCTASE"/>
    <property type="match status" value="1"/>
</dbReference>
<dbReference type="Proteomes" id="UP000599312">
    <property type="component" value="Unassembled WGS sequence"/>
</dbReference>
<dbReference type="Pfam" id="PF04800">
    <property type="entry name" value="NDUS4"/>
    <property type="match status" value="1"/>
</dbReference>
<evidence type="ECO:0000256" key="6">
    <source>
        <dbReference type="ARBA" id="ARBA00023136"/>
    </source>
</evidence>
<keyword evidence="2" id="KW-0813">Transport</keyword>